<protein>
    <submittedName>
        <fullName evidence="3">DUF5641 domain-containing protein</fullName>
    </submittedName>
</protein>
<sequence length="111" mass="12204">MGLVVKTYVGLDGIVRVADIRTSSGTYTRNVRLLAPLPVSTTDDYVPVDEQHPPIDEQHPPTDEQHPLIDDTETIGQSLVQPLMIPSATSYVQPGDPELEDDPPPSCRKMK</sequence>
<feature type="domain" description="DUF5641" evidence="2">
    <location>
        <begin position="1"/>
        <end position="37"/>
    </location>
</feature>
<name>A0A182NPX7_9DIPT</name>
<dbReference type="Proteomes" id="UP000075884">
    <property type="component" value="Unassembled WGS sequence"/>
</dbReference>
<feature type="compositionally biased region" description="Basic and acidic residues" evidence="1">
    <location>
        <begin position="49"/>
        <end position="69"/>
    </location>
</feature>
<reference evidence="4" key="1">
    <citation type="submission" date="2013-03" db="EMBL/GenBank/DDBJ databases">
        <title>The Genome Sequence of Anopheles dirus WRAIR2.</title>
        <authorList>
            <consortium name="The Broad Institute Genomics Platform"/>
            <person name="Neafsey D.E."/>
            <person name="Walton C."/>
            <person name="Walker B."/>
            <person name="Young S.K."/>
            <person name="Zeng Q."/>
            <person name="Gargeya S."/>
            <person name="Fitzgerald M."/>
            <person name="Haas B."/>
            <person name="Abouelleil A."/>
            <person name="Allen A.W."/>
            <person name="Alvarado L."/>
            <person name="Arachchi H.M."/>
            <person name="Berlin A.M."/>
            <person name="Chapman S.B."/>
            <person name="Gainer-Dewar J."/>
            <person name="Goldberg J."/>
            <person name="Griggs A."/>
            <person name="Gujja S."/>
            <person name="Hansen M."/>
            <person name="Howarth C."/>
            <person name="Imamovic A."/>
            <person name="Ireland A."/>
            <person name="Larimer J."/>
            <person name="McCowan C."/>
            <person name="Murphy C."/>
            <person name="Pearson M."/>
            <person name="Poon T.W."/>
            <person name="Priest M."/>
            <person name="Roberts A."/>
            <person name="Saif S."/>
            <person name="Shea T."/>
            <person name="Sisk P."/>
            <person name="Sykes S."/>
            <person name="Wortman J."/>
            <person name="Nusbaum C."/>
            <person name="Birren B."/>
        </authorList>
    </citation>
    <scope>NUCLEOTIDE SEQUENCE [LARGE SCALE GENOMIC DNA]</scope>
    <source>
        <strain evidence="4">WRAIR2</strain>
    </source>
</reference>
<keyword evidence="4" id="KW-1185">Reference proteome</keyword>
<dbReference type="InterPro" id="IPR040676">
    <property type="entry name" value="DUF5641"/>
</dbReference>
<evidence type="ECO:0000313" key="3">
    <source>
        <dbReference type="EnsemblMetazoa" id="ADIR009712-PA"/>
    </source>
</evidence>
<reference evidence="3" key="2">
    <citation type="submission" date="2020-05" db="UniProtKB">
        <authorList>
            <consortium name="EnsemblMetazoa"/>
        </authorList>
    </citation>
    <scope>IDENTIFICATION</scope>
    <source>
        <strain evidence="3">WRAIR2</strain>
    </source>
</reference>
<dbReference type="Pfam" id="PF18701">
    <property type="entry name" value="DUF5641"/>
    <property type="match status" value="1"/>
</dbReference>
<evidence type="ECO:0000313" key="4">
    <source>
        <dbReference type="Proteomes" id="UP000075884"/>
    </source>
</evidence>
<evidence type="ECO:0000256" key="1">
    <source>
        <dbReference type="SAM" id="MobiDB-lite"/>
    </source>
</evidence>
<proteinExistence type="predicted"/>
<feature type="region of interest" description="Disordered" evidence="1">
    <location>
        <begin position="42"/>
        <end position="111"/>
    </location>
</feature>
<organism evidence="3 4">
    <name type="scientific">Anopheles dirus</name>
    <dbReference type="NCBI Taxonomy" id="7168"/>
    <lineage>
        <taxon>Eukaryota</taxon>
        <taxon>Metazoa</taxon>
        <taxon>Ecdysozoa</taxon>
        <taxon>Arthropoda</taxon>
        <taxon>Hexapoda</taxon>
        <taxon>Insecta</taxon>
        <taxon>Pterygota</taxon>
        <taxon>Neoptera</taxon>
        <taxon>Endopterygota</taxon>
        <taxon>Diptera</taxon>
        <taxon>Nematocera</taxon>
        <taxon>Culicoidea</taxon>
        <taxon>Culicidae</taxon>
        <taxon>Anophelinae</taxon>
        <taxon>Anopheles</taxon>
    </lineage>
</organism>
<evidence type="ECO:0000259" key="2">
    <source>
        <dbReference type="Pfam" id="PF18701"/>
    </source>
</evidence>
<dbReference type="EnsemblMetazoa" id="ADIR009712-RA">
    <property type="protein sequence ID" value="ADIR009712-PA"/>
    <property type="gene ID" value="ADIR009712"/>
</dbReference>
<accession>A0A182NPX7</accession>
<dbReference type="VEuPathDB" id="VectorBase:ADIR009712"/>
<dbReference type="AlphaFoldDB" id="A0A182NPX7"/>